<dbReference type="EMBL" id="JAXIVU010000002">
    <property type="protein sequence ID" value="MDY7218542.1"/>
    <property type="molecule type" value="Genomic_DNA"/>
</dbReference>
<gene>
    <name evidence="2" type="ORF">TOI97_02955</name>
</gene>
<sequence>MSLTAEQQAAFTTAAGGAGSAMFYELFSLFLMALALLWAAWLLINTYQAWVKRRITFGDAGGVYIRATLLIMILIAFFARFAT</sequence>
<evidence type="ECO:0000256" key="1">
    <source>
        <dbReference type="SAM" id="Phobius"/>
    </source>
</evidence>
<evidence type="ECO:0000313" key="2">
    <source>
        <dbReference type="EMBL" id="MDY7218542.1"/>
    </source>
</evidence>
<keyword evidence="1" id="KW-0812">Transmembrane</keyword>
<feature type="transmembrane region" description="Helical" evidence="1">
    <location>
        <begin position="63"/>
        <end position="82"/>
    </location>
</feature>
<evidence type="ECO:0000313" key="3">
    <source>
        <dbReference type="Proteomes" id="UP001294570"/>
    </source>
</evidence>
<feature type="transmembrane region" description="Helical" evidence="1">
    <location>
        <begin position="21"/>
        <end position="43"/>
    </location>
</feature>
<reference evidence="2 3" key="1">
    <citation type="submission" date="2023-12" db="EMBL/GenBank/DDBJ databases">
        <title>Denitrificimonas halotolerans sp. nov.,a novel species isolated from landfill leachate.</title>
        <authorList>
            <person name="Wang S."/>
        </authorList>
    </citation>
    <scope>NUCLEOTIDE SEQUENCE [LARGE SCALE GENOMIC DNA]</scope>
    <source>
        <strain evidence="2 3">JX-1</strain>
    </source>
</reference>
<dbReference type="RefSeq" id="WP_321552634.1">
    <property type="nucleotide sequence ID" value="NZ_JAXIVU010000002.1"/>
</dbReference>
<keyword evidence="3" id="KW-1185">Reference proteome</keyword>
<dbReference type="Pfam" id="PF11660">
    <property type="entry name" value="DUF3262"/>
    <property type="match status" value="1"/>
</dbReference>
<dbReference type="Proteomes" id="UP001294570">
    <property type="component" value="Unassembled WGS sequence"/>
</dbReference>
<comment type="caution">
    <text evidence="2">The sequence shown here is derived from an EMBL/GenBank/DDBJ whole genome shotgun (WGS) entry which is preliminary data.</text>
</comment>
<protein>
    <submittedName>
        <fullName evidence="2">TIGR03758 family integrating conjugative element protein</fullName>
    </submittedName>
</protein>
<keyword evidence="1" id="KW-1133">Transmembrane helix</keyword>
<keyword evidence="1" id="KW-0472">Membrane</keyword>
<dbReference type="InterPro" id="IPR021676">
    <property type="entry name" value="DUF3262"/>
</dbReference>
<organism evidence="2 3">
    <name type="scientific">Denitrificimonas halotolerans</name>
    <dbReference type="NCBI Taxonomy" id="3098930"/>
    <lineage>
        <taxon>Bacteria</taxon>
        <taxon>Pseudomonadati</taxon>
        <taxon>Pseudomonadota</taxon>
        <taxon>Gammaproteobacteria</taxon>
        <taxon>Pseudomonadales</taxon>
        <taxon>Pseudomonadaceae</taxon>
        <taxon>Denitrificimonas</taxon>
    </lineage>
</organism>
<dbReference type="NCBIfam" id="TIGR03758">
    <property type="entry name" value="conj_TIGR03758"/>
    <property type="match status" value="1"/>
</dbReference>
<name>A0ABU5GNH5_9GAMM</name>
<proteinExistence type="predicted"/>
<accession>A0ABU5GNH5</accession>